<comment type="caution">
    <text evidence="4">The sequence shown here is derived from an EMBL/GenBank/DDBJ whole genome shotgun (WGS) entry which is preliminary data.</text>
</comment>
<sequence>MKNKSFARNYALLICMLAGIVGGCIAGAIWPCVKDDGGTVLRAGATVLKPLGSVFINLMFCIVVPMVFSSIASSVANMKSRKRAGKIMGTTIATFVITGAVAAAIMMVLMKLVPPVLVPWQDIPVGTVDEQKTMAELVVSFFTAEDFVSLISRKAMLPLILFSMLFGFGVNLNGGSESLIAKWLEDLSGCMMKVVKLVTYYAPIAFFGFFADLVATYGASIAADYGRALAVYYPLCFLYIFTAFPLFAWFGGGREGVKTMLRHILRPAVTSLGTCSSVATIPTNMEVAEDTGIPKDVSEIVVPLGATMHMDGSCFSCVLKIAFLFGVFGLPFGGVDTFVKVILVAVLSSVGMSGIPGGGYIGEFIMCSIFFPNQLELAYPIAITIGNLVDPPATMINSAGDYVVSFIVARFTDGKDWLKKAASQK</sequence>
<feature type="transmembrane region" description="Helical" evidence="3">
    <location>
        <begin position="87"/>
        <end position="110"/>
    </location>
</feature>
<feature type="transmembrane region" description="Helical" evidence="3">
    <location>
        <begin position="197"/>
        <end position="219"/>
    </location>
</feature>
<accession>A0ABS6FB77</accession>
<feature type="transmembrane region" description="Helical" evidence="3">
    <location>
        <begin position="12"/>
        <end position="31"/>
    </location>
</feature>
<keyword evidence="3" id="KW-1133">Transmembrane helix</keyword>
<name>A0ABS6FB77_9FIRM</name>
<dbReference type="EMBL" id="JAHLQN010000001">
    <property type="protein sequence ID" value="MBU5626620.1"/>
    <property type="molecule type" value="Genomic_DNA"/>
</dbReference>
<evidence type="ECO:0000256" key="1">
    <source>
        <dbReference type="ARBA" id="ARBA00004651"/>
    </source>
</evidence>
<feature type="transmembrane region" description="Helical" evidence="3">
    <location>
        <begin position="155"/>
        <end position="176"/>
    </location>
</feature>
<feature type="transmembrane region" description="Helical" evidence="3">
    <location>
        <begin position="317"/>
        <end position="335"/>
    </location>
</feature>
<dbReference type="Pfam" id="PF00375">
    <property type="entry name" value="SDF"/>
    <property type="match status" value="1"/>
</dbReference>
<dbReference type="Proteomes" id="UP000787672">
    <property type="component" value="Unassembled WGS sequence"/>
</dbReference>
<keyword evidence="3" id="KW-0812">Transmembrane</keyword>
<evidence type="ECO:0000256" key="3">
    <source>
        <dbReference type="SAM" id="Phobius"/>
    </source>
</evidence>
<feature type="transmembrane region" description="Helical" evidence="3">
    <location>
        <begin position="51"/>
        <end position="75"/>
    </location>
</feature>
<protein>
    <submittedName>
        <fullName evidence="4">Dicarboxylate/amino acid:cation symporter</fullName>
    </submittedName>
</protein>
<dbReference type="PANTHER" id="PTHR42865">
    <property type="entry name" value="PROTON/GLUTAMATE-ASPARTATE SYMPORTER"/>
    <property type="match status" value="1"/>
</dbReference>
<evidence type="ECO:0000256" key="2">
    <source>
        <dbReference type="ARBA" id="ARBA00022475"/>
    </source>
</evidence>
<proteinExistence type="predicted"/>
<keyword evidence="3" id="KW-0472">Membrane</keyword>
<feature type="transmembrane region" description="Helical" evidence="3">
    <location>
        <begin position="341"/>
        <end position="361"/>
    </location>
</feature>
<keyword evidence="2" id="KW-1003">Cell membrane</keyword>
<dbReference type="InterPro" id="IPR001991">
    <property type="entry name" value="Na-dicarboxylate_symporter"/>
</dbReference>
<organism evidence="4 5">
    <name type="scientific">Dysosmobacter acutus</name>
    <dbReference type="NCBI Taxonomy" id="2841504"/>
    <lineage>
        <taxon>Bacteria</taxon>
        <taxon>Bacillati</taxon>
        <taxon>Bacillota</taxon>
        <taxon>Clostridia</taxon>
        <taxon>Eubacteriales</taxon>
        <taxon>Oscillospiraceae</taxon>
        <taxon>Dysosmobacter</taxon>
    </lineage>
</organism>
<feature type="transmembrane region" description="Helical" evidence="3">
    <location>
        <begin position="231"/>
        <end position="252"/>
    </location>
</feature>
<dbReference type="PANTHER" id="PTHR42865:SF7">
    <property type="entry name" value="PROTON_GLUTAMATE-ASPARTATE SYMPORTER"/>
    <property type="match status" value="1"/>
</dbReference>
<evidence type="ECO:0000313" key="5">
    <source>
        <dbReference type="Proteomes" id="UP000787672"/>
    </source>
</evidence>
<dbReference type="RefSeq" id="WP_216632096.1">
    <property type="nucleotide sequence ID" value="NZ_JAHLQN010000001.1"/>
</dbReference>
<evidence type="ECO:0000313" key="4">
    <source>
        <dbReference type="EMBL" id="MBU5626620.1"/>
    </source>
</evidence>
<reference evidence="4 5" key="1">
    <citation type="submission" date="2021-06" db="EMBL/GenBank/DDBJ databases">
        <authorList>
            <person name="Sun Q."/>
            <person name="Li D."/>
        </authorList>
    </citation>
    <scope>NUCLEOTIDE SEQUENCE [LARGE SCALE GENOMIC DNA]</scope>
    <source>
        <strain evidence="4 5">MSJ-2</strain>
    </source>
</reference>
<dbReference type="PROSITE" id="PS51257">
    <property type="entry name" value="PROKAR_LIPOPROTEIN"/>
    <property type="match status" value="1"/>
</dbReference>
<comment type="subcellular location">
    <subcellularLocation>
        <location evidence="1">Cell membrane</location>
        <topology evidence="1">Multi-pass membrane protein</topology>
    </subcellularLocation>
</comment>
<gene>
    <name evidence="4" type="ORF">KQI82_06755</name>
</gene>
<keyword evidence="5" id="KW-1185">Reference proteome</keyword>